<organism evidence="1">
    <name type="scientific">mine drainage metagenome</name>
    <dbReference type="NCBI Taxonomy" id="410659"/>
    <lineage>
        <taxon>unclassified sequences</taxon>
        <taxon>metagenomes</taxon>
        <taxon>ecological metagenomes</taxon>
    </lineage>
</organism>
<gene>
    <name evidence="1" type="ORF">CARN4_0446</name>
</gene>
<accession>E6Q1N3</accession>
<comment type="caution">
    <text evidence="1">The sequence shown here is derived from an EMBL/GenBank/DDBJ whole genome shotgun (WGS) entry which is preliminary data.</text>
</comment>
<name>E6Q1N3_9ZZZZ</name>
<protein>
    <recommendedName>
        <fullName evidence="2">DUF1521 domain-containing protein</fullName>
    </recommendedName>
</protein>
<evidence type="ECO:0000313" key="1">
    <source>
        <dbReference type="EMBL" id="CBI01093.1"/>
    </source>
</evidence>
<dbReference type="AlphaFoldDB" id="E6Q1N3"/>
<sequence>MLDFNTQTTLPNFLGGLSSIADPLQAFENSGTLGNAGSNDGIARLLPPGFSEGGGGFPIPGPLGGISNLLMQLIGMLGALLNGGGMPTGAGNPTAPPENYFSNAGGASTGDPHLSFSGQSSTGNVSGTWDSMSGHGDLLDSDSIPGGFSISTIPTAPNAQGITYNASASVTTNGGGTVLTYGADGNATISQNGNTTALARGQNLSLPGEAVSWNADGSLQVNVDDGNGGNIVTTLSRNGQGVDVRAHAQNLDLGGDLVTGATQGPPQRIGGPIPVPPPIFNPRIRYTRL</sequence>
<dbReference type="EMBL" id="CABO01000013">
    <property type="protein sequence ID" value="CBI01093.1"/>
    <property type="molecule type" value="Genomic_DNA"/>
</dbReference>
<evidence type="ECO:0008006" key="2">
    <source>
        <dbReference type="Google" id="ProtNLM"/>
    </source>
</evidence>
<proteinExistence type="predicted"/>
<reference evidence="1" key="1">
    <citation type="submission" date="2009-10" db="EMBL/GenBank/DDBJ databases">
        <title>Diversity of trophic interactions inside an arsenic-rich microbial ecosystem.</title>
        <authorList>
            <person name="Bertin P.N."/>
            <person name="Heinrich-Salmeron A."/>
            <person name="Pelletier E."/>
            <person name="Goulhen-Chollet F."/>
            <person name="Arsene-Ploetze F."/>
            <person name="Gallien S."/>
            <person name="Calteau A."/>
            <person name="Vallenet D."/>
            <person name="Casiot C."/>
            <person name="Chane-Woon-Ming B."/>
            <person name="Giloteaux L."/>
            <person name="Barakat M."/>
            <person name="Bonnefoy V."/>
            <person name="Bruneel O."/>
            <person name="Chandler M."/>
            <person name="Cleiss J."/>
            <person name="Duran R."/>
            <person name="Elbaz-Poulichet F."/>
            <person name="Fonknechten N."/>
            <person name="Lauga B."/>
            <person name="Mornico D."/>
            <person name="Ortet P."/>
            <person name="Schaeffer C."/>
            <person name="Siguier P."/>
            <person name="Alexander Thil Smith A."/>
            <person name="Van Dorsselaer A."/>
            <person name="Weissenbach J."/>
            <person name="Medigue C."/>
            <person name="Le Paslier D."/>
        </authorList>
    </citation>
    <scope>NUCLEOTIDE SEQUENCE</scope>
</reference>